<reference evidence="1 2" key="1">
    <citation type="journal article" date="2015" name="Nature">
        <title>rRNA introns, odd ribosomes, and small enigmatic genomes across a large radiation of phyla.</title>
        <authorList>
            <person name="Brown C.T."/>
            <person name="Hug L.A."/>
            <person name="Thomas B.C."/>
            <person name="Sharon I."/>
            <person name="Castelle C.J."/>
            <person name="Singh A."/>
            <person name="Wilkins M.J."/>
            <person name="Williams K.H."/>
            <person name="Banfield J.F."/>
        </authorList>
    </citation>
    <scope>NUCLEOTIDE SEQUENCE [LARGE SCALE GENOMIC DNA]</scope>
</reference>
<dbReference type="AlphaFoldDB" id="A0A0G0XH38"/>
<accession>A0A0G0XH38</accession>
<comment type="caution">
    <text evidence="1">The sequence shown here is derived from an EMBL/GenBank/DDBJ whole genome shotgun (WGS) entry which is preliminary data.</text>
</comment>
<protein>
    <submittedName>
        <fullName evidence="1">Uncharacterized protein</fullName>
    </submittedName>
</protein>
<evidence type="ECO:0000313" key="1">
    <source>
        <dbReference type="EMBL" id="KKS24205.1"/>
    </source>
</evidence>
<evidence type="ECO:0000313" key="2">
    <source>
        <dbReference type="Proteomes" id="UP000033949"/>
    </source>
</evidence>
<name>A0A0G0XH38_9BACT</name>
<dbReference type="Proteomes" id="UP000033949">
    <property type="component" value="Unassembled WGS sequence"/>
</dbReference>
<proteinExistence type="predicted"/>
<sequence length="64" mass="7355">MNPVRNSQNGKVLLKNNNNQLSLYINICTDGMIFKRDEYNRKNYCVGNSSSSCHLGNNFNIKEQ</sequence>
<dbReference type="EMBL" id="LCCC01000009">
    <property type="protein sequence ID" value="KKS24205.1"/>
    <property type="molecule type" value="Genomic_DNA"/>
</dbReference>
<gene>
    <name evidence="1" type="ORF">UU82_C0009G0011</name>
</gene>
<organism evidence="1 2">
    <name type="scientific">Candidatus Nomurabacteria bacterium GW2011_GWC2_41_8</name>
    <dbReference type="NCBI Taxonomy" id="1618755"/>
    <lineage>
        <taxon>Bacteria</taxon>
        <taxon>Candidatus Nomuraibacteriota</taxon>
    </lineage>
</organism>